<reference evidence="2 3" key="1">
    <citation type="journal article" date="2013" name="J. Mol. Microbiol. Biotechnol.">
        <title>Analysis of the Complete Genomes of Acholeplasma brassicae , A. palmae and A. laidlawii and Their Comparison to the Obligate Parasites from ' Candidatus Phytoplasma'.</title>
        <authorList>
            <person name="Kube M."/>
            <person name="Siewert C."/>
            <person name="Migdoll A.M."/>
            <person name="Duduk B."/>
            <person name="Holz S."/>
            <person name="Rabus R."/>
            <person name="Seemuller E."/>
            <person name="Mitrovic J."/>
            <person name="Muller I."/>
            <person name="Buttner C."/>
            <person name="Reinhardt R."/>
        </authorList>
    </citation>
    <scope>NUCLEOTIDE SEQUENCE [LARGE SCALE GENOMIC DNA]</scope>
    <source>
        <strain evidence="2 3">J233</strain>
    </source>
</reference>
<dbReference type="KEGG" id="apal:BN85407830"/>
<dbReference type="HOGENOM" id="CLU_090959_2_1_14"/>
<gene>
    <name evidence="2" type="primary">yuaJ</name>
    <name evidence="2" type="ORF">BN85407830</name>
</gene>
<dbReference type="Proteomes" id="UP000032740">
    <property type="component" value="Chromosome"/>
</dbReference>
<dbReference type="RefSeq" id="WP_026659227.1">
    <property type="nucleotide sequence ID" value="NC_022538.1"/>
</dbReference>
<proteinExistence type="predicted"/>
<feature type="transmembrane region" description="Helical" evidence="1">
    <location>
        <begin position="12"/>
        <end position="29"/>
    </location>
</feature>
<feature type="transmembrane region" description="Helical" evidence="1">
    <location>
        <begin position="66"/>
        <end position="84"/>
    </location>
</feature>
<evidence type="ECO:0000313" key="2">
    <source>
        <dbReference type="EMBL" id="CCV64360.1"/>
    </source>
</evidence>
<sequence>MKQKELKKLTTGSILAAIAVVLGVIIKYTPGINLEMPNGGAVFGIYIVPVILSGMILGYKYGILTGLIYGVVSWLLDGYVIHWGSIFFDYLIPFSLMGFAGSLFYGKGLSNWKNIVFAFLIAAVFRWIMHGFSGVLFFQQYAGDYNPWFYSFIIYNAPYVFAGATISLVITLIIRKPLVDLTKELQLN</sequence>
<dbReference type="GO" id="GO:0015234">
    <property type="term" value="F:thiamine transmembrane transporter activity"/>
    <property type="evidence" value="ECO:0007669"/>
    <property type="project" value="InterPro"/>
</dbReference>
<accession>U4KPY0</accession>
<feature type="transmembrane region" description="Helical" evidence="1">
    <location>
        <begin position="115"/>
        <end position="142"/>
    </location>
</feature>
<dbReference type="Pfam" id="PF09515">
    <property type="entry name" value="Thia_YuaJ"/>
    <property type="match status" value="1"/>
</dbReference>
<dbReference type="EMBL" id="FO681347">
    <property type="protein sequence ID" value="CCV64360.1"/>
    <property type="molecule type" value="Genomic_DNA"/>
</dbReference>
<keyword evidence="3" id="KW-1185">Reference proteome</keyword>
<organism evidence="2 3">
    <name type="scientific">Alteracholeplasma palmae (strain ATCC 49389 / J233)</name>
    <name type="common">Acholeplasma palmae</name>
    <dbReference type="NCBI Taxonomy" id="1318466"/>
    <lineage>
        <taxon>Bacteria</taxon>
        <taxon>Bacillati</taxon>
        <taxon>Mycoplasmatota</taxon>
        <taxon>Mollicutes</taxon>
        <taxon>Acholeplasmatales</taxon>
        <taxon>Acholeplasmataceae</taxon>
        <taxon>Acholeplasma</taxon>
    </lineage>
</organism>
<feature type="transmembrane region" description="Helical" evidence="1">
    <location>
        <begin position="148"/>
        <end position="174"/>
    </location>
</feature>
<feature type="transmembrane region" description="Helical" evidence="1">
    <location>
        <begin position="41"/>
        <end position="59"/>
    </location>
</feature>
<dbReference type="STRING" id="1318466.BN85407830"/>
<dbReference type="OrthoDB" id="9795813at2"/>
<protein>
    <submittedName>
        <fullName evidence="2">Proton-coupled thiamine transporter YuaJ</fullName>
    </submittedName>
</protein>
<dbReference type="Gene3D" id="1.10.1760.20">
    <property type="match status" value="1"/>
</dbReference>
<dbReference type="InterPro" id="IPR012651">
    <property type="entry name" value="Thia_Transptr_ThiT"/>
</dbReference>
<dbReference type="AlphaFoldDB" id="U4KPY0"/>
<keyword evidence="1" id="KW-0812">Transmembrane</keyword>
<keyword evidence="1" id="KW-0472">Membrane</keyword>
<evidence type="ECO:0000313" key="3">
    <source>
        <dbReference type="Proteomes" id="UP000032740"/>
    </source>
</evidence>
<name>U4KPY0_ALTPJ</name>
<keyword evidence="1" id="KW-1133">Transmembrane helix</keyword>
<feature type="transmembrane region" description="Helical" evidence="1">
    <location>
        <begin position="90"/>
        <end position="108"/>
    </location>
</feature>
<evidence type="ECO:0000256" key="1">
    <source>
        <dbReference type="SAM" id="Phobius"/>
    </source>
</evidence>
<dbReference type="GO" id="GO:0005886">
    <property type="term" value="C:plasma membrane"/>
    <property type="evidence" value="ECO:0007669"/>
    <property type="project" value="InterPro"/>
</dbReference>